<comment type="caution">
    <text evidence="18">The sequence shown here is derived from an EMBL/GenBank/DDBJ whole genome shotgun (WGS) entry which is preliminary data.</text>
</comment>
<evidence type="ECO:0000256" key="9">
    <source>
        <dbReference type="ARBA" id="ARBA00023065"/>
    </source>
</evidence>
<dbReference type="PROSITE" id="PS01156">
    <property type="entry name" value="TONB_DEPENDENT_REC_2"/>
    <property type="match status" value="1"/>
</dbReference>
<keyword evidence="13 14" id="KW-0998">Cell outer membrane</keyword>
<evidence type="ECO:0000256" key="16">
    <source>
        <dbReference type="RuleBase" id="RU003357"/>
    </source>
</evidence>
<feature type="domain" description="Secretin/TonB short N-terminal" evidence="17">
    <location>
        <begin position="70"/>
        <end position="120"/>
    </location>
</feature>
<proteinExistence type="inferred from homology"/>
<keyword evidence="10 16" id="KW-0798">TonB box</keyword>
<dbReference type="SMART" id="SM00965">
    <property type="entry name" value="STN"/>
    <property type="match status" value="1"/>
</dbReference>
<organism evidence="18 19">
    <name type="scientific">Xenophilus arseniciresistens</name>
    <dbReference type="NCBI Taxonomy" id="1283306"/>
    <lineage>
        <taxon>Bacteria</taxon>
        <taxon>Pseudomonadati</taxon>
        <taxon>Pseudomonadota</taxon>
        <taxon>Betaproteobacteria</taxon>
        <taxon>Burkholderiales</taxon>
        <taxon>Comamonadaceae</taxon>
        <taxon>Xenophilus</taxon>
    </lineage>
</organism>
<dbReference type="Proteomes" id="UP001212602">
    <property type="component" value="Unassembled WGS sequence"/>
</dbReference>
<dbReference type="InterPro" id="IPR037066">
    <property type="entry name" value="Plug_dom_sf"/>
</dbReference>
<evidence type="ECO:0000256" key="11">
    <source>
        <dbReference type="ARBA" id="ARBA00023136"/>
    </source>
</evidence>
<sequence length="833" mass="89514">MPSPLSRAARAAVHRPTPRATALAVGLALAAGLGQPLVAGAQSAAVAQSFNVPAGSLAQALTRFAQQANVALALDAGRVQGLQSNGLQGSHSVDQGFAQLLRGSGLAAQRGSAGYTLVPAPAAGVAPETVRPAAPTAATLAAVTVSAAAERSATTEGTGSYTTRQTNTATRLALAPRETPQSVSVITRQRIEDQGLTQLTDVITQTPGLVLAQGGNTGSDTSPIYSRGFGVDTYMVDGVRQLNSGYTDMFQTYDVATVDRVEVLRGASGLINGVGTPGAAINLIRKRPTSAFQATVRGELGSWAHRRAEVDISTPLNDAGNVRGRLVAAAQKNNAYIARLKEERQALYGVVEADITRDTRMHAGLSYQRFEATGHARGGLPAYFSDGTRTRWDVSDSAAADWGTSYRRYASLFAGVEHQLAPDWSIKGTVIRAWSIYDEVLGYGSGGNPNRFTGAGASIWAGRWSSDPRQDTIDVQVNGKFDLLGRKHDLVFGADASRSTYNTPNYTNWTHAGWSGAIPNIYTWNGSYPLAPYNPAVGSGTSDERLNSVYGTLRFKPLDSLAVLAGARVTDWSRAQSTTTYRTGRTTYNDRRETGEVTPYAAIVWDFARDWSTYASYTDIFKPQNNKTLNGDFLDPQTGASYELGIKGSLLDERLNVSAAIYKAKQDNLAVAIVPQTFAPDGSTAYEAKSGTSTRGFEFEVNGEVRPGWQLSAGFARNMTRDRTGARLRTEVPQNTFKLATSYRIAGVGNGLTVGGALRWQSEIYSDNQGPARVRFVQPSYAVTDLFLKYAFTPRLLATFNVNNVFDKRYYATTGNSYYGTPRQFRLGLEARF</sequence>
<dbReference type="InterPro" id="IPR012910">
    <property type="entry name" value="Plug_dom"/>
</dbReference>
<dbReference type="PANTHER" id="PTHR32552:SF74">
    <property type="entry name" value="HYDROXAMATE SIDEROPHORE RECEPTOR FHUE"/>
    <property type="match status" value="1"/>
</dbReference>
<evidence type="ECO:0000256" key="8">
    <source>
        <dbReference type="ARBA" id="ARBA00023004"/>
    </source>
</evidence>
<dbReference type="InterPro" id="IPR010105">
    <property type="entry name" value="TonB_sidphr_rcpt"/>
</dbReference>
<comment type="similarity">
    <text evidence="2 14 16">Belongs to the TonB-dependent receptor family.</text>
</comment>
<protein>
    <submittedName>
        <fullName evidence="18">TonB-dependent siderophore receptor</fullName>
    </submittedName>
</protein>
<evidence type="ECO:0000259" key="17">
    <source>
        <dbReference type="SMART" id="SM00965"/>
    </source>
</evidence>
<dbReference type="Pfam" id="PF07660">
    <property type="entry name" value="STN"/>
    <property type="match status" value="1"/>
</dbReference>
<evidence type="ECO:0000256" key="15">
    <source>
        <dbReference type="PROSITE-ProRule" id="PRU10144"/>
    </source>
</evidence>
<dbReference type="AlphaFoldDB" id="A0AAE3N6R6"/>
<keyword evidence="7" id="KW-0732">Signal</keyword>
<dbReference type="Gene3D" id="3.55.50.30">
    <property type="match status" value="1"/>
</dbReference>
<name>A0AAE3N6R6_9BURK</name>
<feature type="short sequence motif" description="TonB C-terminal box" evidence="15">
    <location>
        <begin position="816"/>
        <end position="833"/>
    </location>
</feature>
<dbReference type="PROSITE" id="PS52016">
    <property type="entry name" value="TONB_DEPENDENT_REC_3"/>
    <property type="match status" value="1"/>
</dbReference>
<evidence type="ECO:0000313" key="19">
    <source>
        <dbReference type="Proteomes" id="UP001212602"/>
    </source>
</evidence>
<dbReference type="EMBL" id="JAQIPB010000001">
    <property type="protein sequence ID" value="MDA7415588.1"/>
    <property type="molecule type" value="Genomic_DNA"/>
</dbReference>
<evidence type="ECO:0000256" key="5">
    <source>
        <dbReference type="ARBA" id="ARBA00022496"/>
    </source>
</evidence>
<dbReference type="Pfam" id="PF00593">
    <property type="entry name" value="TonB_dep_Rec_b-barrel"/>
    <property type="match status" value="1"/>
</dbReference>
<keyword evidence="3 14" id="KW-0813">Transport</keyword>
<comment type="subcellular location">
    <subcellularLocation>
        <location evidence="1 14">Cell outer membrane</location>
        <topology evidence="1 14">Multi-pass membrane protein</topology>
    </subcellularLocation>
</comment>
<dbReference type="GO" id="GO:0038023">
    <property type="term" value="F:signaling receptor activity"/>
    <property type="evidence" value="ECO:0007669"/>
    <property type="project" value="InterPro"/>
</dbReference>
<dbReference type="PANTHER" id="PTHR32552">
    <property type="entry name" value="FERRICHROME IRON RECEPTOR-RELATED"/>
    <property type="match status" value="1"/>
</dbReference>
<dbReference type="InterPro" id="IPR011662">
    <property type="entry name" value="Secretin/TonB_short_N"/>
</dbReference>
<gene>
    <name evidence="18" type="ORF">PGB34_04370</name>
</gene>
<dbReference type="InterPro" id="IPR010917">
    <property type="entry name" value="TonB_rcpt_CS"/>
</dbReference>
<keyword evidence="12 18" id="KW-0675">Receptor</keyword>
<keyword evidence="4 14" id="KW-1134">Transmembrane beta strand</keyword>
<dbReference type="NCBIfam" id="TIGR01783">
    <property type="entry name" value="TonB-siderophor"/>
    <property type="match status" value="1"/>
</dbReference>
<evidence type="ECO:0000256" key="7">
    <source>
        <dbReference type="ARBA" id="ARBA00022729"/>
    </source>
</evidence>
<dbReference type="FunFam" id="2.170.130.10:FF:000010">
    <property type="entry name" value="Ferripyoverdine receptor"/>
    <property type="match status" value="1"/>
</dbReference>
<evidence type="ECO:0000313" key="18">
    <source>
        <dbReference type="EMBL" id="MDA7415588.1"/>
    </source>
</evidence>
<evidence type="ECO:0000256" key="4">
    <source>
        <dbReference type="ARBA" id="ARBA00022452"/>
    </source>
</evidence>
<dbReference type="InterPro" id="IPR039426">
    <property type="entry name" value="TonB-dep_rcpt-like"/>
</dbReference>
<evidence type="ECO:0000256" key="14">
    <source>
        <dbReference type="PROSITE-ProRule" id="PRU01360"/>
    </source>
</evidence>
<keyword evidence="8" id="KW-0408">Iron</keyword>
<evidence type="ECO:0000256" key="6">
    <source>
        <dbReference type="ARBA" id="ARBA00022692"/>
    </source>
</evidence>
<evidence type="ECO:0000256" key="12">
    <source>
        <dbReference type="ARBA" id="ARBA00023170"/>
    </source>
</evidence>
<dbReference type="Gene3D" id="2.40.170.20">
    <property type="entry name" value="TonB-dependent receptor, beta-barrel domain"/>
    <property type="match status" value="1"/>
</dbReference>
<evidence type="ECO:0000256" key="10">
    <source>
        <dbReference type="ARBA" id="ARBA00023077"/>
    </source>
</evidence>
<dbReference type="CDD" id="cd01347">
    <property type="entry name" value="ligand_gated_channel"/>
    <property type="match status" value="1"/>
</dbReference>
<evidence type="ECO:0000256" key="1">
    <source>
        <dbReference type="ARBA" id="ARBA00004571"/>
    </source>
</evidence>
<dbReference type="GO" id="GO:0015891">
    <property type="term" value="P:siderophore transport"/>
    <property type="evidence" value="ECO:0007669"/>
    <property type="project" value="InterPro"/>
</dbReference>
<dbReference type="InterPro" id="IPR036942">
    <property type="entry name" value="Beta-barrel_TonB_sf"/>
</dbReference>
<keyword evidence="5" id="KW-0410">Iron transport</keyword>
<dbReference type="SUPFAM" id="SSF56935">
    <property type="entry name" value="Porins"/>
    <property type="match status" value="1"/>
</dbReference>
<dbReference type="Gene3D" id="2.170.130.10">
    <property type="entry name" value="TonB-dependent receptor, plug domain"/>
    <property type="match status" value="1"/>
</dbReference>
<keyword evidence="11 14" id="KW-0472">Membrane</keyword>
<dbReference type="InterPro" id="IPR000531">
    <property type="entry name" value="Beta-barrel_TonB"/>
</dbReference>
<accession>A0AAE3N6R6</accession>
<reference evidence="18" key="1">
    <citation type="submission" date="2023-01" db="EMBL/GenBank/DDBJ databases">
        <title>Xenophilus mangrovi sp. nov., isolated from soil of Mangrove nature reserve.</title>
        <authorList>
            <person name="Xu S."/>
            <person name="Liu Z."/>
            <person name="Xu Y."/>
        </authorList>
    </citation>
    <scope>NUCLEOTIDE SEQUENCE</scope>
    <source>
        <strain evidence="18">YW8</strain>
    </source>
</reference>
<keyword evidence="9" id="KW-0406">Ion transport</keyword>
<evidence type="ECO:0000256" key="13">
    <source>
        <dbReference type="ARBA" id="ARBA00023237"/>
    </source>
</evidence>
<evidence type="ECO:0000256" key="2">
    <source>
        <dbReference type="ARBA" id="ARBA00009810"/>
    </source>
</evidence>
<dbReference type="GO" id="GO:0009279">
    <property type="term" value="C:cell outer membrane"/>
    <property type="evidence" value="ECO:0007669"/>
    <property type="project" value="UniProtKB-SubCell"/>
</dbReference>
<keyword evidence="6 14" id="KW-0812">Transmembrane</keyword>
<keyword evidence="19" id="KW-1185">Reference proteome</keyword>
<dbReference type="RefSeq" id="WP_271426833.1">
    <property type="nucleotide sequence ID" value="NZ_JAQIPB010000001.1"/>
</dbReference>
<dbReference type="Pfam" id="PF07715">
    <property type="entry name" value="Plug"/>
    <property type="match status" value="1"/>
</dbReference>
<evidence type="ECO:0000256" key="3">
    <source>
        <dbReference type="ARBA" id="ARBA00022448"/>
    </source>
</evidence>
<dbReference type="GO" id="GO:0015344">
    <property type="term" value="F:siderophore uptake transmembrane transporter activity"/>
    <property type="evidence" value="ECO:0007669"/>
    <property type="project" value="TreeGrafter"/>
</dbReference>